<evidence type="ECO:0000256" key="7">
    <source>
        <dbReference type="ARBA" id="ARBA00023136"/>
    </source>
</evidence>
<dbReference type="Pfam" id="PF00015">
    <property type="entry name" value="MCPsignal"/>
    <property type="match status" value="1"/>
</dbReference>
<dbReference type="InterPro" id="IPR003660">
    <property type="entry name" value="HAMP_dom"/>
</dbReference>
<evidence type="ECO:0000256" key="4">
    <source>
        <dbReference type="ARBA" id="ARBA00022500"/>
    </source>
</evidence>
<name>A0A330LTU1_9GAMM</name>
<feature type="domain" description="HAMP" evidence="13">
    <location>
        <begin position="75"/>
        <end position="129"/>
    </location>
</feature>
<comment type="subcellular location">
    <subcellularLocation>
        <location evidence="1">Cell membrane</location>
        <topology evidence="1">Multi-pass membrane protein</topology>
    </subcellularLocation>
</comment>
<feature type="transmembrane region" description="Helical" evidence="11">
    <location>
        <begin position="12"/>
        <end position="31"/>
    </location>
</feature>
<keyword evidence="5 11" id="KW-0812">Transmembrane</keyword>
<feature type="domain" description="Methyl-accepting transducer" evidence="12">
    <location>
        <begin position="134"/>
        <end position="370"/>
    </location>
</feature>
<dbReference type="Proteomes" id="UP000250163">
    <property type="component" value="Chromosome MORIYA"/>
</dbReference>
<feature type="transmembrane region" description="Helical" evidence="11">
    <location>
        <begin position="51"/>
        <end position="74"/>
    </location>
</feature>
<dbReference type="FunFam" id="1.10.287.950:FF:000001">
    <property type="entry name" value="Methyl-accepting chemotaxis sensory transducer"/>
    <property type="match status" value="1"/>
</dbReference>
<organism evidence="14 15">
    <name type="scientific">Moritella yayanosii</name>
    <dbReference type="NCBI Taxonomy" id="69539"/>
    <lineage>
        <taxon>Bacteria</taxon>
        <taxon>Pseudomonadati</taxon>
        <taxon>Pseudomonadota</taxon>
        <taxon>Gammaproteobacteria</taxon>
        <taxon>Alteromonadales</taxon>
        <taxon>Moritellaceae</taxon>
        <taxon>Moritella</taxon>
    </lineage>
</organism>
<dbReference type="InterPro" id="IPR004089">
    <property type="entry name" value="MCPsignal_dom"/>
</dbReference>
<dbReference type="GO" id="GO:0007165">
    <property type="term" value="P:signal transduction"/>
    <property type="evidence" value="ECO:0007669"/>
    <property type="project" value="UniProtKB-KW"/>
</dbReference>
<dbReference type="SMART" id="SM00304">
    <property type="entry name" value="HAMP"/>
    <property type="match status" value="1"/>
</dbReference>
<evidence type="ECO:0000256" key="6">
    <source>
        <dbReference type="ARBA" id="ARBA00022989"/>
    </source>
</evidence>
<keyword evidence="2" id="KW-1003">Cell membrane</keyword>
<dbReference type="RefSeq" id="WP_112717318.1">
    <property type="nucleotide sequence ID" value="NZ_LS483250.1"/>
</dbReference>
<evidence type="ECO:0000256" key="3">
    <source>
        <dbReference type="ARBA" id="ARBA00022481"/>
    </source>
</evidence>
<keyword evidence="7 11" id="KW-0472">Membrane</keyword>
<dbReference type="CDD" id="cd11386">
    <property type="entry name" value="MCP_signal"/>
    <property type="match status" value="1"/>
</dbReference>
<evidence type="ECO:0000256" key="5">
    <source>
        <dbReference type="ARBA" id="ARBA00022692"/>
    </source>
</evidence>
<dbReference type="Gene3D" id="1.10.287.950">
    <property type="entry name" value="Methyl-accepting chemotaxis protein"/>
    <property type="match status" value="1"/>
</dbReference>
<evidence type="ECO:0000313" key="14">
    <source>
        <dbReference type="EMBL" id="SQD80173.1"/>
    </source>
</evidence>
<evidence type="ECO:0000259" key="13">
    <source>
        <dbReference type="PROSITE" id="PS50885"/>
    </source>
</evidence>
<keyword evidence="6 11" id="KW-1133">Transmembrane helix</keyword>
<evidence type="ECO:0000259" key="12">
    <source>
        <dbReference type="PROSITE" id="PS50111"/>
    </source>
</evidence>
<dbReference type="KEGG" id="mya:MORIYA_3721"/>
<keyword evidence="8 10" id="KW-0807">Transducer</keyword>
<evidence type="ECO:0000256" key="11">
    <source>
        <dbReference type="SAM" id="Phobius"/>
    </source>
</evidence>
<sequence length="406" mass="44384">MRIRTKIKYRIMIGTLIAIALTAIITISLSYQMTTDIIGHNTAQIDQLNAMLTKILFITIAVGICLLLIAWYFVGVFFSPIQQVTDSLLQFTQGNGNLSLRLEENDYDEAGELAIAFNKFIHKIQNLINDVARSSSELHIDIDTVKTLSQNSAKNVEEQRTRTLQVVTAIEQITVTITEIASNANDVSISTAAGYQETQQGQQVVHNSINTMQQLAVEIEDASSVINSLAQSSKEIGSILEVIKGISEQTNLLALNAAIEAARAGEQGRGFAVVADEVRTLAQRTNESTNQIQKMITQLQNNSAEAVNAIDRGSKRSDDSIKSISDTGEHLNLITENMTTISDLSTLVATATEEQSVVISEINQNVIDINDISDKTAQDSQATAAACERLQQSSLHLERLISQFES</sequence>
<evidence type="ECO:0000256" key="9">
    <source>
        <dbReference type="ARBA" id="ARBA00029447"/>
    </source>
</evidence>
<dbReference type="Pfam" id="PF00672">
    <property type="entry name" value="HAMP"/>
    <property type="match status" value="1"/>
</dbReference>
<reference evidence="15" key="1">
    <citation type="submission" date="2018-05" db="EMBL/GenBank/DDBJ databases">
        <authorList>
            <person name="Cea G.-C."/>
            <person name="William W."/>
        </authorList>
    </citation>
    <scope>NUCLEOTIDE SEQUENCE [LARGE SCALE GENOMIC DNA]</scope>
    <source>
        <strain evidence="15">DB21MT 5</strain>
    </source>
</reference>
<evidence type="ECO:0000256" key="2">
    <source>
        <dbReference type="ARBA" id="ARBA00022475"/>
    </source>
</evidence>
<evidence type="ECO:0000256" key="1">
    <source>
        <dbReference type="ARBA" id="ARBA00004651"/>
    </source>
</evidence>
<dbReference type="PROSITE" id="PS50885">
    <property type="entry name" value="HAMP"/>
    <property type="match status" value="1"/>
</dbReference>
<dbReference type="GO" id="GO:0005886">
    <property type="term" value="C:plasma membrane"/>
    <property type="evidence" value="ECO:0007669"/>
    <property type="project" value="UniProtKB-SubCell"/>
</dbReference>
<protein>
    <submittedName>
        <fullName evidence="14">Methyl-accepting chemotaxis protein</fullName>
    </submittedName>
</protein>
<dbReference type="AlphaFoldDB" id="A0A330LTU1"/>
<dbReference type="PANTHER" id="PTHR32089:SF39">
    <property type="entry name" value="METHYL-ACCEPTING CHEMOTAXIS PROTEIN HLYB"/>
    <property type="match status" value="1"/>
</dbReference>
<dbReference type="GO" id="GO:0006935">
    <property type="term" value="P:chemotaxis"/>
    <property type="evidence" value="ECO:0007669"/>
    <property type="project" value="UniProtKB-KW"/>
</dbReference>
<evidence type="ECO:0000256" key="8">
    <source>
        <dbReference type="ARBA" id="ARBA00023224"/>
    </source>
</evidence>
<dbReference type="CDD" id="cd06225">
    <property type="entry name" value="HAMP"/>
    <property type="match status" value="1"/>
</dbReference>
<comment type="similarity">
    <text evidence="9">Belongs to the methyl-accepting chemotaxis (MCP) protein family.</text>
</comment>
<dbReference type="OrthoDB" id="2489132at2"/>
<proteinExistence type="inferred from homology"/>
<dbReference type="PANTHER" id="PTHR32089">
    <property type="entry name" value="METHYL-ACCEPTING CHEMOTAXIS PROTEIN MCPB"/>
    <property type="match status" value="1"/>
</dbReference>
<keyword evidence="4" id="KW-0145">Chemotaxis</keyword>
<keyword evidence="3" id="KW-0488">Methylation</keyword>
<dbReference type="SMART" id="SM00283">
    <property type="entry name" value="MA"/>
    <property type="match status" value="1"/>
</dbReference>
<gene>
    <name evidence="14" type="ORF">MORIYA_3721</name>
</gene>
<accession>A0A330LTU1</accession>
<dbReference type="EMBL" id="LS483250">
    <property type="protein sequence ID" value="SQD80173.1"/>
    <property type="molecule type" value="Genomic_DNA"/>
</dbReference>
<evidence type="ECO:0000256" key="10">
    <source>
        <dbReference type="PROSITE-ProRule" id="PRU00284"/>
    </source>
</evidence>
<evidence type="ECO:0000313" key="15">
    <source>
        <dbReference type="Proteomes" id="UP000250163"/>
    </source>
</evidence>
<dbReference type="PROSITE" id="PS50111">
    <property type="entry name" value="CHEMOTAXIS_TRANSDUC_2"/>
    <property type="match status" value="1"/>
</dbReference>
<dbReference type="SUPFAM" id="SSF58104">
    <property type="entry name" value="Methyl-accepting chemotaxis protein (MCP) signaling domain"/>
    <property type="match status" value="1"/>
</dbReference>
<keyword evidence="15" id="KW-1185">Reference proteome</keyword>